<name>A0AAE4PYS9_9GAMM</name>
<evidence type="ECO:0000313" key="4">
    <source>
        <dbReference type="EMBL" id="MDV5390945.1"/>
    </source>
</evidence>
<dbReference type="RefSeq" id="WP_317519895.1">
    <property type="nucleotide sequence ID" value="NZ_JASGOQ010000001.1"/>
</dbReference>
<organism evidence="4 5">
    <name type="scientific">Shewanella xiamenensis</name>
    <dbReference type="NCBI Taxonomy" id="332186"/>
    <lineage>
        <taxon>Bacteria</taxon>
        <taxon>Pseudomonadati</taxon>
        <taxon>Pseudomonadota</taxon>
        <taxon>Gammaproteobacteria</taxon>
        <taxon>Alteromonadales</taxon>
        <taxon>Shewanellaceae</taxon>
        <taxon>Shewanella</taxon>
    </lineage>
</organism>
<dbReference type="InterPro" id="IPR016634">
    <property type="entry name" value="CapW-like"/>
</dbReference>
<sequence>MARQLCEERLAFIEMLALWQGYVRNCDVVKQFYISRQQAYKDINQYQQLHPQCLLKNNDASYYFSKGSSPQYFDGHLDTYLHWLQTHEFVPTSNSQSLQAYSLTSPPRKISPQIIAILSQAIRKQLKVEIAYVSLSNPEADGRLFSPHCFVKAGGRWHVRGFCEKSNGYRDLVLSRFRGEALIEGNSIHSAQQDDAWQTLITLILAPDQRLSLAQQEVLMNDYQMNNGQLHLTTRAALADYLLKEMQVNTKYLDGSPEAQQLVLVNRNDIKQWLFSS</sequence>
<gene>
    <name evidence="4" type="ORF">QM089_11950</name>
</gene>
<dbReference type="AlphaFoldDB" id="A0AAE4PYS9"/>
<comment type="caution">
    <text evidence="4">The sequence shown here is derived from an EMBL/GenBank/DDBJ whole genome shotgun (WGS) entry which is preliminary data.</text>
</comment>
<dbReference type="Pfam" id="PF13280">
    <property type="entry name" value="WYL"/>
    <property type="match status" value="1"/>
</dbReference>
<evidence type="ECO:0000259" key="3">
    <source>
        <dbReference type="Pfam" id="PF26109"/>
    </source>
</evidence>
<feature type="domain" description="DNA-binding transcriptional repressor CapW C-terminal dimerisation" evidence="2">
    <location>
        <begin position="201"/>
        <end position="270"/>
    </location>
</feature>
<protein>
    <submittedName>
        <fullName evidence="4">WYL domain-containing protein</fullName>
    </submittedName>
</protein>
<dbReference type="InterPro" id="IPR026881">
    <property type="entry name" value="WYL_dom"/>
</dbReference>
<accession>A0AAE4PYS9</accession>
<dbReference type="PROSITE" id="PS52050">
    <property type="entry name" value="WYL"/>
    <property type="match status" value="1"/>
</dbReference>
<evidence type="ECO:0000259" key="1">
    <source>
        <dbReference type="Pfam" id="PF13280"/>
    </source>
</evidence>
<proteinExistence type="predicted"/>
<reference evidence="4" key="1">
    <citation type="submission" date="2023-05" db="EMBL/GenBank/DDBJ databases">
        <title>Colonisation of extended spectrum b-lactamase- and carbapenemase-producing bacteria on hospital surfaces from low- and middle-income countries.</title>
        <authorList>
            <person name="Nieto-Rosado M."/>
            <person name="Sands K."/>
            <person name="Iregbu K."/>
            <person name="Zahra R."/>
            <person name="Mazarati J.B."/>
            <person name="Mehtar S."/>
            <person name="Barnards-Group B."/>
            <person name="Walsh T.R."/>
        </authorList>
    </citation>
    <scope>NUCLEOTIDE SEQUENCE</scope>
    <source>
        <strain evidence="4">PP-E493</strain>
    </source>
</reference>
<evidence type="ECO:0000259" key="2">
    <source>
        <dbReference type="Pfam" id="PF26107"/>
    </source>
</evidence>
<dbReference type="Pfam" id="PF26109">
    <property type="entry name" value="WHD_BrxR"/>
    <property type="match status" value="1"/>
</dbReference>
<dbReference type="PIRSF" id="PIRSF015558">
    <property type="entry name" value="Txn_reg_DeoR_prd"/>
    <property type="match status" value="1"/>
</dbReference>
<dbReference type="InterPro" id="IPR059019">
    <property type="entry name" value="WHD_CapW"/>
</dbReference>
<dbReference type="Proteomes" id="UP001187859">
    <property type="component" value="Unassembled WGS sequence"/>
</dbReference>
<dbReference type="EMBL" id="JASGOQ010000001">
    <property type="protein sequence ID" value="MDV5390945.1"/>
    <property type="molecule type" value="Genomic_DNA"/>
</dbReference>
<feature type="domain" description="WYL" evidence="1">
    <location>
        <begin position="114"/>
        <end position="178"/>
    </location>
</feature>
<dbReference type="Pfam" id="PF26107">
    <property type="entry name" value="BrxR_CTD"/>
    <property type="match status" value="1"/>
</dbReference>
<evidence type="ECO:0000313" key="5">
    <source>
        <dbReference type="Proteomes" id="UP001187859"/>
    </source>
</evidence>
<feature type="domain" description="DNA-binding transcriptional repressor CapW winged helix-turn-helix" evidence="3">
    <location>
        <begin position="7"/>
        <end position="85"/>
    </location>
</feature>
<dbReference type="InterPro" id="IPR059020">
    <property type="entry name" value="CapW_CTD"/>
</dbReference>